<comment type="caution">
    <text evidence="2">The sequence shown here is derived from an EMBL/GenBank/DDBJ whole genome shotgun (WGS) entry which is preliminary data.</text>
</comment>
<evidence type="ECO:0008006" key="4">
    <source>
        <dbReference type="Google" id="ProtNLM"/>
    </source>
</evidence>
<keyword evidence="1" id="KW-0175">Coiled coil</keyword>
<evidence type="ECO:0000256" key="1">
    <source>
        <dbReference type="SAM" id="Coils"/>
    </source>
</evidence>
<feature type="coiled-coil region" evidence="1">
    <location>
        <begin position="66"/>
        <end position="93"/>
    </location>
</feature>
<name>A0A2N5ZHI7_MUIH1</name>
<sequence>MDNIMKEWIDTWEKEMGNTMDEMVKSQEFMKNFLTTYEPALEIQKNIRESREKFFEMFGVSSKEDVEGISQQVQDLEIKLADLTEMVEETLDNQKEIIKAINNMKTKAPEAKKTVVKKTTTKKTTKAKK</sequence>
<protein>
    <recommendedName>
        <fullName evidence="4">Poly(3-hydroxyalkanoate) polymerase subunit PhaE</fullName>
    </recommendedName>
</protein>
<proteinExistence type="predicted"/>
<reference evidence="2 3" key="1">
    <citation type="submission" date="2017-11" db="EMBL/GenBank/DDBJ databases">
        <title>Genome-resolved metagenomics identifies genetic mobility, metabolic interactions, and unexpected diversity in perchlorate-reducing communities.</title>
        <authorList>
            <person name="Barnum T.P."/>
            <person name="Figueroa I.A."/>
            <person name="Carlstrom C.I."/>
            <person name="Lucas L.N."/>
            <person name="Engelbrektson A.L."/>
            <person name="Coates J.D."/>
        </authorList>
    </citation>
    <scope>NUCLEOTIDE SEQUENCE [LARGE SCALE GENOMIC DNA]</scope>
    <source>
        <strain evidence="2">BM706</strain>
    </source>
</reference>
<evidence type="ECO:0000313" key="2">
    <source>
        <dbReference type="EMBL" id="PLX18083.1"/>
    </source>
</evidence>
<evidence type="ECO:0000313" key="3">
    <source>
        <dbReference type="Proteomes" id="UP000234857"/>
    </source>
</evidence>
<dbReference type="AlphaFoldDB" id="A0A2N5ZHI7"/>
<organism evidence="2 3">
    <name type="scientific">Muiribacterium halophilum</name>
    <dbReference type="NCBI Taxonomy" id="2053465"/>
    <lineage>
        <taxon>Bacteria</taxon>
        <taxon>Candidatus Muiribacteriota</taxon>
        <taxon>Candidatus Muiribacteriia</taxon>
        <taxon>Candidatus Muiribacteriales</taxon>
        <taxon>Candidatus Muiribacteriaceae</taxon>
        <taxon>Candidatus Muiribacterium</taxon>
    </lineage>
</organism>
<dbReference type="EMBL" id="PKTG01000072">
    <property type="protein sequence ID" value="PLX18083.1"/>
    <property type="molecule type" value="Genomic_DNA"/>
</dbReference>
<accession>A0A2N5ZHI7</accession>
<dbReference type="Proteomes" id="UP000234857">
    <property type="component" value="Unassembled WGS sequence"/>
</dbReference>
<gene>
    <name evidence="2" type="ORF">C0601_05675</name>
</gene>